<dbReference type="InterPro" id="IPR008318">
    <property type="entry name" value="UCP030820"/>
</dbReference>
<accession>A0A679HRZ4</accession>
<dbReference type="AlphaFoldDB" id="A0A679HRZ4"/>
<evidence type="ECO:0000313" key="1">
    <source>
        <dbReference type="EMBL" id="BBU68841.1"/>
    </source>
</evidence>
<dbReference type="EMBL" id="AP022345">
    <property type="protein sequence ID" value="BBU68841.1"/>
    <property type="molecule type" value="Genomic_DNA"/>
</dbReference>
<dbReference type="RefSeq" id="WP_162050408.1">
    <property type="nucleotide sequence ID" value="NZ_AP019011.1"/>
</dbReference>
<dbReference type="Pfam" id="PF06073">
    <property type="entry name" value="DUF934"/>
    <property type="match status" value="1"/>
</dbReference>
<organism evidence="1 2">
    <name type="scientific">Fluviibacter phosphoraccumulans</name>
    <dbReference type="NCBI Taxonomy" id="1751046"/>
    <lineage>
        <taxon>Bacteria</taxon>
        <taxon>Pseudomonadati</taxon>
        <taxon>Pseudomonadota</taxon>
        <taxon>Betaproteobacteria</taxon>
        <taxon>Rhodocyclales</taxon>
        <taxon>Fluviibacteraceae</taxon>
        <taxon>Fluviibacter</taxon>
    </lineage>
</organism>
<dbReference type="PIRSF" id="PIRSF030820">
    <property type="entry name" value="UCP030820"/>
    <property type="match status" value="1"/>
</dbReference>
<name>A0A679HRZ4_9RHOO</name>
<evidence type="ECO:0000313" key="2">
    <source>
        <dbReference type="Proteomes" id="UP000463961"/>
    </source>
</evidence>
<protein>
    <submittedName>
        <fullName evidence="1">Uncharacterized protein</fullName>
    </submittedName>
</protein>
<gene>
    <name evidence="1" type="ORF">ICHIAU1_11240</name>
</gene>
<keyword evidence="2" id="KW-1185">Reference proteome</keyword>
<dbReference type="Proteomes" id="UP000463961">
    <property type="component" value="Chromosome"/>
</dbReference>
<reference evidence="2" key="1">
    <citation type="submission" date="2020-01" db="EMBL/GenBank/DDBJ databases">
        <title>Phosphoaccumulans saitamaens gen. nov., sp. nov., a polyphosphate accumulating bacterium isolated from surface river water.</title>
        <authorList>
            <person name="Watanabe K."/>
            <person name="Suda W."/>
        </authorList>
    </citation>
    <scope>NUCLEOTIDE SEQUENCE [LARGE SCALE GENOMIC DNA]</scope>
    <source>
        <strain evidence="2">ICHIAU1</strain>
    </source>
</reference>
<dbReference type="OrthoDB" id="9800421at2"/>
<proteinExistence type="predicted"/>
<sequence length="179" mass="19791">MAEILKNGQVHNDHWQVLHLEADADPAAQAVTAGQWLVPFNVWITQRDALKARAGEIGVWLSPHDDLNAVAAEFAAWPLVAIDFPKFTDGRGYSIAWRLRNHHKYTGELRAIGNVLVDQLFFMLRVGFDTLALDPKVSPETAVKHLTPFPDVYQGSTDNPAPLFRQVDRAGATQGGARS</sequence>